<proteinExistence type="predicted"/>
<keyword evidence="3" id="KW-1185">Reference proteome</keyword>
<dbReference type="SUPFAM" id="SSF53448">
    <property type="entry name" value="Nucleotide-diphospho-sugar transferases"/>
    <property type="match status" value="1"/>
</dbReference>
<dbReference type="PANTHER" id="PTHR22916">
    <property type="entry name" value="GLYCOSYLTRANSFERASE"/>
    <property type="match status" value="1"/>
</dbReference>
<evidence type="ECO:0000259" key="1">
    <source>
        <dbReference type="Pfam" id="PF00535"/>
    </source>
</evidence>
<keyword evidence="2" id="KW-0808">Transferase</keyword>
<dbReference type="RefSeq" id="WP_101444832.1">
    <property type="nucleotide sequence ID" value="NZ_PJMU01000003.1"/>
</dbReference>
<sequence length="330" mass="38765">MPLVTVLMPVYNSEKYLATAINSILNQTLHDFEFLIIDDGSTDKSIEIVKQYDDSRIRFYENTDNLGITNTLNRGIELASTQYIARMDADDISYPERLKLQFEYLKENPACALVSSHVEVISENSLLVHEERYNAKYFYYNLIFFSGICHPSVMYRKHAVQNVKGYTAAYAEDFELFWQLSRKYEMHNINQVLLKYRLSEQSLHQKTKKLEYEQAHLEQMMRNIRYYTSNDYTIPTSYLECYRNNYTPLLNDFTLSNLISCIEELDFITRCVIKKESSKHSILDIQNAASCKRKQIIAFFSQHLTLSERTKLLFHTKSPKQVLKHVLLGN</sequence>
<dbReference type="Proteomes" id="UP000233782">
    <property type="component" value="Unassembled WGS sequence"/>
</dbReference>
<dbReference type="GO" id="GO:0016758">
    <property type="term" value="F:hexosyltransferase activity"/>
    <property type="evidence" value="ECO:0007669"/>
    <property type="project" value="UniProtKB-ARBA"/>
</dbReference>
<dbReference type="PANTHER" id="PTHR22916:SF3">
    <property type="entry name" value="UDP-GLCNAC:BETAGAL BETA-1,3-N-ACETYLGLUCOSAMINYLTRANSFERASE-LIKE PROTEIN 1"/>
    <property type="match status" value="1"/>
</dbReference>
<comment type="caution">
    <text evidence="2">The sequence shown here is derived from an EMBL/GenBank/DDBJ whole genome shotgun (WGS) entry which is preliminary data.</text>
</comment>
<reference evidence="2 3" key="1">
    <citation type="submission" date="2017-12" db="EMBL/GenBank/DDBJ databases">
        <title>Genomic Encyclopedia of Type Strains, Phase III (KMG-III): the genomes of soil and plant-associated and newly described type strains.</title>
        <authorList>
            <person name="Whitman W."/>
        </authorList>
    </citation>
    <scope>NUCLEOTIDE SEQUENCE [LARGE SCALE GENOMIC DNA]</scope>
    <source>
        <strain evidence="2 3">LP43</strain>
    </source>
</reference>
<dbReference type="Pfam" id="PF00535">
    <property type="entry name" value="Glycos_transf_2"/>
    <property type="match status" value="1"/>
</dbReference>
<name>A0A2N3U7T3_9BACT</name>
<gene>
    <name evidence="2" type="ORF">BD749_2615</name>
</gene>
<dbReference type="AlphaFoldDB" id="A0A2N3U7T3"/>
<evidence type="ECO:0000313" key="2">
    <source>
        <dbReference type="EMBL" id="PKV62785.1"/>
    </source>
</evidence>
<evidence type="ECO:0000313" key="3">
    <source>
        <dbReference type="Proteomes" id="UP000233782"/>
    </source>
</evidence>
<accession>A0A2N3U7T3</accession>
<dbReference type="InterPro" id="IPR029044">
    <property type="entry name" value="Nucleotide-diphossugar_trans"/>
</dbReference>
<organism evidence="2 3">
    <name type="scientific">Pontibacter ramchanderi</name>
    <dbReference type="NCBI Taxonomy" id="1179743"/>
    <lineage>
        <taxon>Bacteria</taxon>
        <taxon>Pseudomonadati</taxon>
        <taxon>Bacteroidota</taxon>
        <taxon>Cytophagia</taxon>
        <taxon>Cytophagales</taxon>
        <taxon>Hymenobacteraceae</taxon>
        <taxon>Pontibacter</taxon>
    </lineage>
</organism>
<dbReference type="InterPro" id="IPR001173">
    <property type="entry name" value="Glyco_trans_2-like"/>
</dbReference>
<dbReference type="Gene3D" id="3.90.550.10">
    <property type="entry name" value="Spore Coat Polysaccharide Biosynthesis Protein SpsA, Chain A"/>
    <property type="match status" value="1"/>
</dbReference>
<dbReference type="OrthoDB" id="9815829at2"/>
<protein>
    <submittedName>
        <fullName evidence="2">Glycosyl transferase family 2</fullName>
    </submittedName>
</protein>
<dbReference type="EMBL" id="PJMU01000003">
    <property type="protein sequence ID" value="PKV62785.1"/>
    <property type="molecule type" value="Genomic_DNA"/>
</dbReference>
<feature type="domain" description="Glycosyltransferase 2-like" evidence="1">
    <location>
        <begin position="5"/>
        <end position="142"/>
    </location>
</feature>